<sequence length="360" mass="41187">MSSPASRISEQDRQQSNVQSYIFLLCVVAFSVISYIFNSIQGMEGTAANPFTSGTKTNLRPKGSSKLDKFLSSDNSWEPFNSTNPHANSWCPKATCLNSPLCRPCERRHFFIFSTARSGSTTLLRMFNALPNMRLAGENHNEMWYLSEMTNNLVRNRPKILKHKEDKPTGPFAHNYIPDGSMACVAQNALHNLNPPPMAIQQNKDFNMEEYDRNLILGFKGVRLHHGNWTGQEAADYIKSHFPCSRVVINYQTNVTHQYESFKRTFNHTDGGVYLGPSKEELRANNDWQREFWNNLGSEMAWLIDMDKWTQDVGILNKVVNWLGYENCAFKAIAHENDKGYAPDTKTDLDLGENCLYRYI</sequence>
<dbReference type="AlphaFoldDB" id="A0AAD3CS53"/>
<keyword evidence="1" id="KW-0812">Transmembrane</keyword>
<accession>A0AAD3CS53</accession>
<organism evidence="2 3">
    <name type="scientific">Chaetoceros tenuissimus</name>
    <dbReference type="NCBI Taxonomy" id="426638"/>
    <lineage>
        <taxon>Eukaryota</taxon>
        <taxon>Sar</taxon>
        <taxon>Stramenopiles</taxon>
        <taxon>Ochrophyta</taxon>
        <taxon>Bacillariophyta</taxon>
        <taxon>Coscinodiscophyceae</taxon>
        <taxon>Chaetocerotophycidae</taxon>
        <taxon>Chaetocerotales</taxon>
        <taxon>Chaetocerotaceae</taxon>
        <taxon>Chaetoceros</taxon>
    </lineage>
</organism>
<keyword evidence="3" id="KW-1185">Reference proteome</keyword>
<dbReference type="SUPFAM" id="SSF52540">
    <property type="entry name" value="P-loop containing nucleoside triphosphate hydrolases"/>
    <property type="match status" value="1"/>
</dbReference>
<keyword evidence="1" id="KW-1133">Transmembrane helix</keyword>
<name>A0AAD3CS53_9STRA</name>
<evidence type="ECO:0000313" key="3">
    <source>
        <dbReference type="Proteomes" id="UP001054902"/>
    </source>
</evidence>
<dbReference type="Proteomes" id="UP001054902">
    <property type="component" value="Unassembled WGS sequence"/>
</dbReference>
<evidence type="ECO:0000256" key="1">
    <source>
        <dbReference type="SAM" id="Phobius"/>
    </source>
</evidence>
<dbReference type="InterPro" id="IPR027417">
    <property type="entry name" value="P-loop_NTPase"/>
</dbReference>
<proteinExistence type="predicted"/>
<reference evidence="2 3" key="1">
    <citation type="journal article" date="2021" name="Sci. Rep.">
        <title>The genome of the diatom Chaetoceros tenuissimus carries an ancient integrated fragment of an extant virus.</title>
        <authorList>
            <person name="Hongo Y."/>
            <person name="Kimura K."/>
            <person name="Takaki Y."/>
            <person name="Yoshida Y."/>
            <person name="Baba S."/>
            <person name="Kobayashi G."/>
            <person name="Nagasaki K."/>
            <person name="Hano T."/>
            <person name="Tomaru Y."/>
        </authorList>
    </citation>
    <scope>NUCLEOTIDE SEQUENCE [LARGE SCALE GENOMIC DNA]</scope>
    <source>
        <strain evidence="2 3">NIES-3715</strain>
    </source>
</reference>
<protein>
    <submittedName>
        <fullName evidence="2">Uncharacterized protein</fullName>
    </submittedName>
</protein>
<feature type="transmembrane region" description="Helical" evidence="1">
    <location>
        <begin position="21"/>
        <end position="37"/>
    </location>
</feature>
<dbReference type="Gene3D" id="3.40.50.300">
    <property type="entry name" value="P-loop containing nucleotide triphosphate hydrolases"/>
    <property type="match status" value="1"/>
</dbReference>
<dbReference type="EMBL" id="BLLK01000045">
    <property type="protein sequence ID" value="GFH51097.1"/>
    <property type="molecule type" value="Genomic_DNA"/>
</dbReference>
<gene>
    <name evidence="2" type="ORF">CTEN210_07573</name>
</gene>
<evidence type="ECO:0000313" key="2">
    <source>
        <dbReference type="EMBL" id="GFH51097.1"/>
    </source>
</evidence>
<keyword evidence="1" id="KW-0472">Membrane</keyword>
<comment type="caution">
    <text evidence="2">The sequence shown here is derived from an EMBL/GenBank/DDBJ whole genome shotgun (WGS) entry which is preliminary data.</text>
</comment>